<protein>
    <submittedName>
        <fullName evidence="9">Unnamed protein product</fullName>
    </submittedName>
</protein>
<dbReference type="OrthoDB" id="115141at2759"/>
<dbReference type="Proteomes" id="UP001165121">
    <property type="component" value="Unassembled WGS sequence"/>
</dbReference>
<sequence length="475" mass="53409">MNARWRRDDSAGGRRRVRPRSIVYPALLEPREGYPPVTTLGVEHEVHTGTEAPIKVGPRRHALEQQRVIEENKKYGSIRFCIDYRMLNAITKKDVYPLSRIDDTLDHLHGARRFTTLDLHSGYRQVPVAKKDRDKTGFVTRRGLFRFVRMPFGLANTPGTFQRMMDAVLRGLMWQTCLVYLDDVIIFTKGDMTQHVVELTMVLERLARAGLSLKAKKCTFAAERLEYFGHELGEDGVRPMESLIKSVQKFPVPQDADAVKRFVHIAGYYRRFSAFEGLKKALTERPLLAYPHFTRPFRLVTDASAVGLGATLTQDQGNGEQPIAYASRINSETVARYGISELECAAVIWAVKLFRPYLYGRRSQLVTDHSALKWLMTSTTLSVKLHRWALQLQEYDFEVKYRPGADNVVADALSRAPVNAVTAAGQNGGDTTAQPRREEVQQSQGGLQGDVVGGAQRENGSETTGNVDQLTDAVI</sequence>
<dbReference type="GO" id="GO:0004519">
    <property type="term" value="F:endonuclease activity"/>
    <property type="evidence" value="ECO:0007669"/>
    <property type="project" value="UniProtKB-KW"/>
</dbReference>
<dbReference type="CDD" id="cd01647">
    <property type="entry name" value="RT_LTR"/>
    <property type="match status" value="1"/>
</dbReference>
<dbReference type="Pfam" id="PF17917">
    <property type="entry name" value="RT_RNaseH"/>
    <property type="match status" value="1"/>
</dbReference>
<dbReference type="InterPro" id="IPR050951">
    <property type="entry name" value="Retrovirus_Pol_polyprotein"/>
</dbReference>
<dbReference type="PROSITE" id="PS50878">
    <property type="entry name" value="RT_POL"/>
    <property type="match status" value="1"/>
</dbReference>
<evidence type="ECO:0000313" key="10">
    <source>
        <dbReference type="Proteomes" id="UP001165121"/>
    </source>
</evidence>
<reference evidence="9" key="1">
    <citation type="submission" date="2023-04" db="EMBL/GenBank/DDBJ databases">
        <title>Phytophthora fragariaefolia NBRC 109709.</title>
        <authorList>
            <person name="Ichikawa N."/>
            <person name="Sato H."/>
            <person name="Tonouchi N."/>
        </authorList>
    </citation>
    <scope>NUCLEOTIDE SEQUENCE</scope>
    <source>
        <strain evidence="9">NBRC 109709</strain>
    </source>
</reference>
<proteinExistence type="predicted"/>
<evidence type="ECO:0000256" key="3">
    <source>
        <dbReference type="ARBA" id="ARBA00022722"/>
    </source>
</evidence>
<dbReference type="InterPro" id="IPR041373">
    <property type="entry name" value="RT_RNaseH"/>
</dbReference>
<dbReference type="AlphaFoldDB" id="A0A9W6YCE2"/>
<dbReference type="CDD" id="cd09274">
    <property type="entry name" value="RNase_HI_RT_Ty3"/>
    <property type="match status" value="1"/>
</dbReference>
<dbReference type="InterPro" id="IPR043128">
    <property type="entry name" value="Rev_trsase/Diguanyl_cyclase"/>
</dbReference>
<evidence type="ECO:0000256" key="1">
    <source>
        <dbReference type="ARBA" id="ARBA00022679"/>
    </source>
</evidence>
<dbReference type="Gene3D" id="3.10.20.370">
    <property type="match status" value="1"/>
</dbReference>
<accession>A0A9W6YCE2</accession>
<evidence type="ECO:0000313" key="9">
    <source>
        <dbReference type="EMBL" id="GMF58803.1"/>
    </source>
</evidence>
<dbReference type="FunFam" id="3.10.20.370:FF:000001">
    <property type="entry name" value="Retrovirus-related Pol polyprotein from transposon 17.6-like protein"/>
    <property type="match status" value="1"/>
</dbReference>
<keyword evidence="2" id="KW-0548">Nucleotidyltransferase</keyword>
<evidence type="ECO:0000256" key="2">
    <source>
        <dbReference type="ARBA" id="ARBA00022695"/>
    </source>
</evidence>
<dbReference type="SUPFAM" id="SSF56672">
    <property type="entry name" value="DNA/RNA polymerases"/>
    <property type="match status" value="1"/>
</dbReference>
<dbReference type="InterPro" id="IPR000477">
    <property type="entry name" value="RT_dom"/>
</dbReference>
<feature type="domain" description="Reverse transcriptase" evidence="8">
    <location>
        <begin position="52"/>
        <end position="232"/>
    </location>
</feature>
<dbReference type="PANTHER" id="PTHR37984:SF5">
    <property type="entry name" value="PROTEIN NYNRIN-LIKE"/>
    <property type="match status" value="1"/>
</dbReference>
<dbReference type="Pfam" id="PF00078">
    <property type="entry name" value="RVT_1"/>
    <property type="match status" value="1"/>
</dbReference>
<feature type="region of interest" description="Disordered" evidence="7">
    <location>
        <begin position="422"/>
        <end position="475"/>
    </location>
</feature>
<keyword evidence="6" id="KW-0695">RNA-directed DNA polymerase</keyword>
<name>A0A9W6YCE2_9STRA</name>
<dbReference type="GO" id="GO:0016787">
    <property type="term" value="F:hydrolase activity"/>
    <property type="evidence" value="ECO:0007669"/>
    <property type="project" value="UniProtKB-KW"/>
</dbReference>
<keyword evidence="10" id="KW-1185">Reference proteome</keyword>
<evidence type="ECO:0000259" key="8">
    <source>
        <dbReference type="PROSITE" id="PS50878"/>
    </source>
</evidence>
<dbReference type="EMBL" id="BSXT01004739">
    <property type="protein sequence ID" value="GMF58803.1"/>
    <property type="molecule type" value="Genomic_DNA"/>
</dbReference>
<comment type="caution">
    <text evidence="9">The sequence shown here is derived from an EMBL/GenBank/DDBJ whole genome shotgun (WGS) entry which is preliminary data.</text>
</comment>
<evidence type="ECO:0000256" key="5">
    <source>
        <dbReference type="ARBA" id="ARBA00022801"/>
    </source>
</evidence>
<gene>
    <name evidence="9" type="ORF">Pfra01_002534600</name>
</gene>
<keyword evidence="3" id="KW-0540">Nuclease</keyword>
<evidence type="ECO:0000256" key="6">
    <source>
        <dbReference type="ARBA" id="ARBA00022918"/>
    </source>
</evidence>
<evidence type="ECO:0000256" key="4">
    <source>
        <dbReference type="ARBA" id="ARBA00022759"/>
    </source>
</evidence>
<dbReference type="Gene3D" id="3.10.10.10">
    <property type="entry name" value="HIV Type 1 Reverse Transcriptase, subunit A, domain 1"/>
    <property type="match status" value="1"/>
</dbReference>
<keyword evidence="5" id="KW-0378">Hydrolase</keyword>
<dbReference type="InterPro" id="IPR043502">
    <property type="entry name" value="DNA/RNA_pol_sf"/>
</dbReference>
<organism evidence="9 10">
    <name type="scientific">Phytophthora fragariaefolia</name>
    <dbReference type="NCBI Taxonomy" id="1490495"/>
    <lineage>
        <taxon>Eukaryota</taxon>
        <taxon>Sar</taxon>
        <taxon>Stramenopiles</taxon>
        <taxon>Oomycota</taxon>
        <taxon>Peronosporomycetes</taxon>
        <taxon>Peronosporales</taxon>
        <taxon>Peronosporaceae</taxon>
        <taxon>Phytophthora</taxon>
    </lineage>
</organism>
<dbReference type="GO" id="GO:0003964">
    <property type="term" value="F:RNA-directed DNA polymerase activity"/>
    <property type="evidence" value="ECO:0007669"/>
    <property type="project" value="UniProtKB-KW"/>
</dbReference>
<keyword evidence="4" id="KW-0255">Endonuclease</keyword>
<dbReference type="Gene3D" id="3.30.70.270">
    <property type="match status" value="1"/>
</dbReference>
<dbReference type="PANTHER" id="PTHR37984">
    <property type="entry name" value="PROTEIN CBG26694"/>
    <property type="match status" value="1"/>
</dbReference>
<evidence type="ECO:0000256" key="7">
    <source>
        <dbReference type="SAM" id="MobiDB-lite"/>
    </source>
</evidence>
<keyword evidence="1" id="KW-0808">Transferase</keyword>